<keyword evidence="1" id="KW-0812">Transmembrane</keyword>
<comment type="caution">
    <text evidence="2">The sequence shown here is derived from an EMBL/GenBank/DDBJ whole genome shotgun (WGS) entry which is preliminary data.</text>
</comment>
<reference evidence="2 3" key="1">
    <citation type="submission" date="2016-10" db="EMBL/GenBank/DDBJ databases">
        <authorList>
            <person name="Varghese N."/>
            <person name="Submissions S."/>
        </authorList>
    </citation>
    <scope>NUCLEOTIDE SEQUENCE [LARGE SCALE GENOMIC DNA]</scope>
    <source>
        <strain evidence="2 3">DSM 18839</strain>
    </source>
</reference>
<protein>
    <recommendedName>
        <fullName evidence="4">DUF2730 family protein</fullName>
    </recommendedName>
</protein>
<dbReference type="Pfam" id="PF10805">
    <property type="entry name" value="DUF2730"/>
    <property type="match status" value="1"/>
</dbReference>
<evidence type="ECO:0000256" key="1">
    <source>
        <dbReference type="SAM" id="Phobius"/>
    </source>
</evidence>
<accession>A0A8G2BMZ3</accession>
<evidence type="ECO:0000313" key="3">
    <source>
        <dbReference type="Proteomes" id="UP000198615"/>
    </source>
</evidence>
<dbReference type="AlphaFoldDB" id="A0A8G2BMZ3"/>
<feature type="transmembrane region" description="Helical" evidence="1">
    <location>
        <begin position="12"/>
        <end position="31"/>
    </location>
</feature>
<evidence type="ECO:0000313" key="2">
    <source>
        <dbReference type="EMBL" id="SDG62720.1"/>
    </source>
</evidence>
<dbReference type="InterPro" id="IPR020269">
    <property type="entry name" value="Phage_Mu_Releasin"/>
</dbReference>
<organism evidence="2 3">
    <name type="scientific">Thalassobaculum litoreum DSM 18839</name>
    <dbReference type="NCBI Taxonomy" id="1123362"/>
    <lineage>
        <taxon>Bacteria</taxon>
        <taxon>Pseudomonadati</taxon>
        <taxon>Pseudomonadota</taxon>
        <taxon>Alphaproteobacteria</taxon>
        <taxon>Rhodospirillales</taxon>
        <taxon>Thalassobaculaceae</taxon>
        <taxon>Thalassobaculum</taxon>
    </lineage>
</organism>
<sequence length="135" mass="14940">MILDLVKELNAWAGLLSVVGMALVAIAMLYLRSVFAPQSALEEERRDRDEITKELTDRVHTLERSVDKLDQLAAVAPTQTDLQKIAVAIESFRGDFKAMAAEVTALDRSVSQIGRKVDMLVENEIQVAQNRKGSS</sequence>
<dbReference type="Proteomes" id="UP000198615">
    <property type="component" value="Unassembled WGS sequence"/>
</dbReference>
<keyword evidence="1" id="KW-0472">Membrane</keyword>
<proteinExistence type="predicted"/>
<keyword evidence="3" id="KW-1185">Reference proteome</keyword>
<keyword evidence="1" id="KW-1133">Transmembrane helix</keyword>
<dbReference type="RefSeq" id="WP_093154862.1">
    <property type="nucleotide sequence ID" value="NZ_FNBW01000045.1"/>
</dbReference>
<evidence type="ECO:0008006" key="4">
    <source>
        <dbReference type="Google" id="ProtNLM"/>
    </source>
</evidence>
<dbReference type="EMBL" id="FNBW01000045">
    <property type="protein sequence ID" value="SDG62720.1"/>
    <property type="molecule type" value="Genomic_DNA"/>
</dbReference>
<gene>
    <name evidence="2" type="ORF">SAMN05660686_05064</name>
</gene>
<name>A0A8G2BMZ3_9PROT</name>